<feature type="transmembrane region" description="Helical" evidence="5">
    <location>
        <begin position="217"/>
        <end position="237"/>
    </location>
</feature>
<evidence type="ECO:0000256" key="2">
    <source>
        <dbReference type="ARBA" id="ARBA00022840"/>
    </source>
</evidence>
<keyword evidence="5" id="KW-0812">Transmembrane</keyword>
<dbReference type="SMART" id="SM00534">
    <property type="entry name" value="MUTSac"/>
    <property type="match status" value="1"/>
</dbReference>
<dbReference type="GO" id="GO:0006298">
    <property type="term" value="P:mismatch repair"/>
    <property type="evidence" value="ECO:0007669"/>
    <property type="project" value="InterPro"/>
</dbReference>
<evidence type="ECO:0000313" key="7">
    <source>
        <dbReference type="EMBL" id="NYF81240.1"/>
    </source>
</evidence>
<evidence type="ECO:0000313" key="8">
    <source>
        <dbReference type="Proteomes" id="UP000589520"/>
    </source>
</evidence>
<evidence type="ECO:0000256" key="4">
    <source>
        <dbReference type="SAM" id="MobiDB-lite"/>
    </source>
</evidence>
<dbReference type="InterPro" id="IPR027417">
    <property type="entry name" value="P-loop_NTPase"/>
</dbReference>
<dbReference type="EMBL" id="JACCCW010000002">
    <property type="protein sequence ID" value="NYF81240.1"/>
    <property type="molecule type" value="Genomic_DNA"/>
</dbReference>
<reference evidence="7 8" key="1">
    <citation type="submission" date="2020-07" db="EMBL/GenBank/DDBJ databases">
        <title>Genomic Encyclopedia of Type Strains, Phase IV (KMG-V): Genome sequencing to study the core and pangenomes of soil and plant-associated prokaryotes.</title>
        <authorList>
            <person name="Whitman W."/>
        </authorList>
    </citation>
    <scope>NUCLEOTIDE SEQUENCE [LARGE SCALE GENOMIC DNA]</scope>
    <source>
        <strain evidence="7 8">X4EP2</strain>
    </source>
</reference>
<dbReference type="GO" id="GO:0005524">
    <property type="term" value="F:ATP binding"/>
    <property type="evidence" value="ECO:0007669"/>
    <property type="project" value="UniProtKB-KW"/>
</dbReference>
<feature type="compositionally biased region" description="Polar residues" evidence="4">
    <location>
        <begin position="1"/>
        <end position="11"/>
    </location>
</feature>
<dbReference type="Pfam" id="PF00488">
    <property type="entry name" value="MutS_V"/>
    <property type="match status" value="1"/>
</dbReference>
<feature type="domain" description="DNA mismatch repair proteins mutS family" evidence="6">
    <location>
        <begin position="427"/>
        <end position="604"/>
    </location>
</feature>
<keyword evidence="5" id="KW-1133">Transmembrane helix</keyword>
<dbReference type="PANTHER" id="PTHR11361">
    <property type="entry name" value="DNA MISMATCH REPAIR PROTEIN MUTS FAMILY MEMBER"/>
    <property type="match status" value="1"/>
</dbReference>
<organism evidence="7 8">
    <name type="scientific">Granulicella arctica</name>
    <dbReference type="NCBI Taxonomy" id="940613"/>
    <lineage>
        <taxon>Bacteria</taxon>
        <taxon>Pseudomonadati</taxon>
        <taxon>Acidobacteriota</taxon>
        <taxon>Terriglobia</taxon>
        <taxon>Terriglobales</taxon>
        <taxon>Acidobacteriaceae</taxon>
        <taxon>Granulicella</taxon>
    </lineage>
</organism>
<keyword evidence="3" id="KW-0238">DNA-binding</keyword>
<feature type="transmembrane region" description="Helical" evidence="5">
    <location>
        <begin position="61"/>
        <end position="79"/>
    </location>
</feature>
<dbReference type="SUPFAM" id="SSF52540">
    <property type="entry name" value="P-loop containing nucleoside triphosphate hydrolases"/>
    <property type="match status" value="1"/>
</dbReference>
<dbReference type="InterPro" id="IPR000432">
    <property type="entry name" value="DNA_mismatch_repair_MutS_C"/>
</dbReference>
<dbReference type="GO" id="GO:0030983">
    <property type="term" value="F:mismatched DNA binding"/>
    <property type="evidence" value="ECO:0007669"/>
    <property type="project" value="InterPro"/>
</dbReference>
<evidence type="ECO:0000256" key="1">
    <source>
        <dbReference type="ARBA" id="ARBA00022741"/>
    </source>
</evidence>
<proteinExistence type="predicted"/>
<keyword evidence="1" id="KW-0547">Nucleotide-binding</keyword>
<evidence type="ECO:0000259" key="6">
    <source>
        <dbReference type="SMART" id="SM00534"/>
    </source>
</evidence>
<keyword evidence="8" id="KW-1185">Reference proteome</keyword>
<comment type="caution">
    <text evidence="7">The sequence shown here is derived from an EMBL/GenBank/DDBJ whole genome shotgun (WGS) entry which is preliminary data.</text>
</comment>
<dbReference type="InterPro" id="IPR045076">
    <property type="entry name" value="MutS"/>
</dbReference>
<feature type="transmembrane region" description="Helical" evidence="5">
    <location>
        <begin position="35"/>
        <end position="55"/>
    </location>
</feature>
<dbReference type="GO" id="GO:0140664">
    <property type="term" value="F:ATP-dependent DNA damage sensor activity"/>
    <property type="evidence" value="ECO:0007669"/>
    <property type="project" value="InterPro"/>
</dbReference>
<dbReference type="RefSeq" id="WP_179493077.1">
    <property type="nucleotide sequence ID" value="NZ_JACCCW010000002.1"/>
</dbReference>
<name>A0A7Y9PK65_9BACT</name>
<dbReference type="GO" id="GO:0005829">
    <property type="term" value="C:cytosol"/>
    <property type="evidence" value="ECO:0007669"/>
    <property type="project" value="TreeGrafter"/>
</dbReference>
<feature type="transmembrane region" description="Helical" evidence="5">
    <location>
        <begin position="243"/>
        <end position="261"/>
    </location>
</feature>
<feature type="region of interest" description="Disordered" evidence="4">
    <location>
        <begin position="1"/>
        <end position="20"/>
    </location>
</feature>
<dbReference type="Gene3D" id="3.40.50.300">
    <property type="entry name" value="P-loop containing nucleotide triphosphate hydrolases"/>
    <property type="match status" value="1"/>
</dbReference>
<dbReference type="Proteomes" id="UP000589520">
    <property type="component" value="Unassembled WGS sequence"/>
</dbReference>
<evidence type="ECO:0000256" key="5">
    <source>
        <dbReference type="SAM" id="Phobius"/>
    </source>
</evidence>
<protein>
    <recommendedName>
        <fullName evidence="6">DNA mismatch repair proteins mutS family domain-containing protein</fullName>
    </recommendedName>
</protein>
<evidence type="ECO:0000256" key="3">
    <source>
        <dbReference type="ARBA" id="ARBA00023125"/>
    </source>
</evidence>
<dbReference type="PANTHER" id="PTHR11361:SF99">
    <property type="entry name" value="DNA MISMATCH REPAIR PROTEIN"/>
    <property type="match status" value="1"/>
</dbReference>
<keyword evidence="5" id="KW-0472">Membrane</keyword>
<sequence length="604" mass="65822">MIPSSDTTGPASNDYPPRHKDLTAEATTVASRARYLRILLLILGAVTVVLVVDAFQGTISSRFILLPFLAIGVVLKLYLRIRRQRDLLVRLIGLYDRALARIDGSQLQSGHTGEDFRTETHLYDRDLTILGLDSLFGMLATVRTGIGQRGLAHDLLHPPSREQMFLRRQAIQELTPRNDLREQIHLLGVNQFQQVAATFFDDWLDDPPPVFHPAIRYLLFITSALLLALLIAGLWHLSPWPTVLPNLLAVLAVQSAIAMYLRSRILSILKTASGLSNQMEMFRDGLSLLQSTTFVSPKLIALQQLSREPSNAVSALKKIQNQFAVVDQRDKGGVSLAISLLVCAGTHAAISIANWKRRYAAPMKQWLTAWAEFESLNALATYAYEHPENIYPEILPTGTAIFEATALAHPLLGAEAIANDIALNATQGLYLISGSNMAGKSTLLRAIGLNAVLSATGAPIRATSARITPLVIGASLALTDSLAEGKSKFLAEVERLHAILQLTDNPTPVLFLIDEIFSGTNSLDRRIAAEAIARSLIAHNSIGALSTHDLTLTDMAANPTLRAVNVHMASPDPTDPLAFDYRLKPGINPTSNALAILRLIGIET</sequence>
<keyword evidence="2" id="KW-0067">ATP-binding</keyword>
<accession>A0A7Y9PK65</accession>
<gene>
    <name evidence="7" type="ORF">HDF17_003560</name>
</gene>
<dbReference type="AlphaFoldDB" id="A0A7Y9PK65"/>